<comment type="caution">
    <text evidence="1">The sequence shown here is derived from an EMBL/GenBank/DDBJ whole genome shotgun (WGS) entry which is preliminary data.</text>
</comment>
<keyword evidence="2" id="KW-1185">Reference proteome</keyword>
<organism evidence="1 2">
    <name type="scientific">Azospirillum rugosum</name>
    <dbReference type="NCBI Taxonomy" id="416170"/>
    <lineage>
        <taxon>Bacteria</taxon>
        <taxon>Pseudomonadati</taxon>
        <taxon>Pseudomonadota</taxon>
        <taxon>Alphaproteobacteria</taxon>
        <taxon>Rhodospirillales</taxon>
        <taxon>Azospirillaceae</taxon>
        <taxon>Azospirillum</taxon>
    </lineage>
</organism>
<name>A0ABS4SE69_9PROT</name>
<dbReference type="Proteomes" id="UP000781958">
    <property type="component" value="Unassembled WGS sequence"/>
</dbReference>
<proteinExistence type="predicted"/>
<dbReference type="EMBL" id="JAGINP010000001">
    <property type="protein sequence ID" value="MBP2290479.1"/>
    <property type="molecule type" value="Genomic_DNA"/>
</dbReference>
<accession>A0ABS4SE69</accession>
<evidence type="ECO:0000313" key="1">
    <source>
        <dbReference type="EMBL" id="MBP2290479.1"/>
    </source>
</evidence>
<gene>
    <name evidence="1" type="ORF">J2851_000216</name>
</gene>
<evidence type="ECO:0000313" key="2">
    <source>
        <dbReference type="Proteomes" id="UP000781958"/>
    </source>
</evidence>
<protein>
    <submittedName>
        <fullName evidence="1">Uncharacterized protein</fullName>
    </submittedName>
</protein>
<reference evidence="1 2" key="1">
    <citation type="submission" date="2021-03" db="EMBL/GenBank/DDBJ databases">
        <title>Genomic Encyclopedia of Type Strains, Phase III (KMG-III): the genomes of soil and plant-associated and newly described type strains.</title>
        <authorList>
            <person name="Whitman W."/>
        </authorList>
    </citation>
    <scope>NUCLEOTIDE SEQUENCE [LARGE SCALE GENOMIC DNA]</scope>
    <source>
        <strain evidence="1 2">IMMIB AFH-6</strain>
    </source>
</reference>
<dbReference type="RefSeq" id="WP_209762577.1">
    <property type="nucleotide sequence ID" value="NZ_JAGINP010000001.1"/>
</dbReference>
<sequence>MDHQKDPTLSEILDEPIIVALMKRDGISRECLSQLLERVKRNLRAREERMAA</sequence>